<sequence length="174" mass="19416">MNELIKKVEAWGEEKGIVDPSNADKQFAKFKEDVIWIEAMLDVEVTNYASYGDYVLCDKTKVKFGDALVTLVILAKQLGMDLEECLSTAYKKNKDSKGKIIDGVFIREEDLEVRGAVMKVFVVIDGEETGKESIVGVFESLERANAAFADYILSTKVGTKYSCCVDIAEFEVEK</sequence>
<keyword evidence="3" id="KW-1185">Reference proteome</keyword>
<comment type="caution">
    <text evidence="2">The sequence shown here is derived from an EMBL/GenBank/DDBJ whole genome shotgun (WGS) entry which is preliminary data.</text>
</comment>
<evidence type="ECO:0000313" key="2">
    <source>
        <dbReference type="EMBL" id="MEQ3352761.1"/>
    </source>
</evidence>
<dbReference type="Proteomes" id="UP001481872">
    <property type="component" value="Unassembled WGS sequence"/>
</dbReference>
<proteinExistence type="predicted"/>
<evidence type="ECO:0000313" key="3">
    <source>
        <dbReference type="Proteomes" id="UP001481872"/>
    </source>
</evidence>
<organism evidence="2 3">
    <name type="scientific">Aedoeadaptatus acetigenes</name>
    <dbReference type="NCBI Taxonomy" id="2981723"/>
    <lineage>
        <taxon>Bacteria</taxon>
        <taxon>Bacillati</taxon>
        <taxon>Bacillota</taxon>
        <taxon>Tissierellia</taxon>
        <taxon>Tissierellales</taxon>
        <taxon>Peptoniphilaceae</taxon>
        <taxon>Aedoeadaptatus</taxon>
    </lineage>
</organism>
<feature type="domain" description="DUF7336" evidence="1">
    <location>
        <begin position="118"/>
        <end position="173"/>
    </location>
</feature>
<dbReference type="RefSeq" id="WP_349053189.1">
    <property type="nucleotide sequence ID" value="NZ_JBBNPS010000001.1"/>
</dbReference>
<protein>
    <recommendedName>
        <fullName evidence="1">DUF7336 domain-containing protein</fullName>
    </recommendedName>
</protein>
<gene>
    <name evidence="2" type="ORF">AAA081_00380</name>
</gene>
<accession>A0ABV1J3K2</accession>
<name>A0ABV1J3K2_9FIRM</name>
<dbReference type="Pfam" id="PF24024">
    <property type="entry name" value="DUF7336"/>
    <property type="match status" value="1"/>
</dbReference>
<evidence type="ECO:0000259" key="1">
    <source>
        <dbReference type="Pfam" id="PF24024"/>
    </source>
</evidence>
<dbReference type="EMBL" id="JBBNPS010000001">
    <property type="protein sequence ID" value="MEQ3352761.1"/>
    <property type="molecule type" value="Genomic_DNA"/>
</dbReference>
<reference evidence="2 3" key="1">
    <citation type="submission" date="2024-04" db="EMBL/GenBank/DDBJ databases">
        <title>Human intestinal bacterial collection.</title>
        <authorList>
            <person name="Pauvert C."/>
            <person name="Hitch T.C.A."/>
            <person name="Clavel T."/>
        </authorList>
    </citation>
    <scope>NUCLEOTIDE SEQUENCE [LARGE SCALE GENOMIC DNA]</scope>
    <source>
        <strain evidence="2 3">CLA-SR-H026</strain>
    </source>
</reference>
<dbReference type="InterPro" id="IPR055760">
    <property type="entry name" value="DUF7336"/>
</dbReference>